<accession>A0ACC3S937</accession>
<dbReference type="Proteomes" id="UP001320706">
    <property type="component" value="Unassembled WGS sequence"/>
</dbReference>
<protein>
    <submittedName>
        <fullName evidence="1">Uncharacterized protein</fullName>
    </submittedName>
</protein>
<keyword evidence="2" id="KW-1185">Reference proteome</keyword>
<comment type="caution">
    <text evidence="1">The sequence shown here is derived from an EMBL/GenBank/DDBJ whole genome shotgun (WGS) entry which is preliminary data.</text>
</comment>
<proteinExistence type="predicted"/>
<dbReference type="EMBL" id="JAMKPW020000033">
    <property type="protein sequence ID" value="KAK8202077.1"/>
    <property type="molecule type" value="Genomic_DNA"/>
</dbReference>
<name>A0ACC3S937_9PEZI</name>
<reference evidence="1" key="1">
    <citation type="submission" date="2024-02" db="EMBL/GenBank/DDBJ databases">
        <title>Metagenome Assembled Genome of Zalaria obscura JY119.</title>
        <authorList>
            <person name="Vighnesh L."/>
            <person name="Jagadeeshwari U."/>
            <person name="Venkata Ramana C."/>
            <person name="Sasikala C."/>
        </authorList>
    </citation>
    <scope>NUCLEOTIDE SEQUENCE</scope>
    <source>
        <strain evidence="1">JY119</strain>
    </source>
</reference>
<gene>
    <name evidence="1" type="ORF">M8818_005603</name>
</gene>
<evidence type="ECO:0000313" key="1">
    <source>
        <dbReference type="EMBL" id="KAK8202077.1"/>
    </source>
</evidence>
<evidence type="ECO:0000313" key="2">
    <source>
        <dbReference type="Proteomes" id="UP001320706"/>
    </source>
</evidence>
<sequence length="297" mass="32625">MHYTTGLILAALATPPTLALPSLNTRRPAAVLDNATASPAPATKHCLRASDDYGIHINNTSPYTVYLSADWAAKDYPLDTTDVDAALTDDDATLSPSAATFIRGAANTSPKIYLSFTPNSPSVGPKRDHDTVIEVTWSCAGGLTYFDVDIEKGFSCPVWCRGYGVENTTGSGCISDVFNNCPEKYRHYDDQGKVDQCWADEMDPDSVSRFREHCPHTYADWDDTGTQTLKYGAVLDCYVFDPEDPAPVDICVYEYDDIYTHVLGPDVPYNPDRPVNELGHGSHFLTSDRRKAFNGTK</sequence>
<organism evidence="1 2">
    <name type="scientific">Zalaria obscura</name>
    <dbReference type="NCBI Taxonomy" id="2024903"/>
    <lineage>
        <taxon>Eukaryota</taxon>
        <taxon>Fungi</taxon>
        <taxon>Dikarya</taxon>
        <taxon>Ascomycota</taxon>
        <taxon>Pezizomycotina</taxon>
        <taxon>Dothideomycetes</taxon>
        <taxon>Dothideomycetidae</taxon>
        <taxon>Dothideales</taxon>
        <taxon>Zalariaceae</taxon>
        <taxon>Zalaria</taxon>
    </lineage>
</organism>